<dbReference type="AlphaFoldDB" id="A0A6C0AQ18"/>
<name>A0A6C0AQ18_9ZZZZ</name>
<evidence type="ECO:0000313" key="1">
    <source>
        <dbReference type="EMBL" id="QHS81706.1"/>
    </source>
</evidence>
<proteinExistence type="predicted"/>
<sequence>MDSDKARKEFFKNKFNQCPTCSSNKIHQRNLIEGCHSNGDVHGLTVFHCLDCGWLTRFQFDDGSDVYYYETKDWLTS</sequence>
<organism evidence="1">
    <name type="scientific">viral metagenome</name>
    <dbReference type="NCBI Taxonomy" id="1070528"/>
    <lineage>
        <taxon>unclassified sequences</taxon>
        <taxon>metagenomes</taxon>
        <taxon>organismal metagenomes</taxon>
    </lineage>
</organism>
<protein>
    <submittedName>
        <fullName evidence="1">Uncharacterized protein</fullName>
    </submittedName>
</protein>
<accession>A0A6C0AQ18</accession>
<dbReference type="EMBL" id="MN740759">
    <property type="protein sequence ID" value="QHS81706.1"/>
    <property type="molecule type" value="Genomic_DNA"/>
</dbReference>
<reference evidence="1" key="1">
    <citation type="journal article" date="2020" name="Nature">
        <title>Giant virus diversity and host interactions through global metagenomics.</title>
        <authorList>
            <person name="Schulz F."/>
            <person name="Roux S."/>
            <person name="Paez-Espino D."/>
            <person name="Jungbluth S."/>
            <person name="Walsh D.A."/>
            <person name="Denef V.J."/>
            <person name="McMahon K.D."/>
            <person name="Konstantinidis K.T."/>
            <person name="Eloe-Fadrosh E.A."/>
            <person name="Kyrpides N.C."/>
            <person name="Woyke T."/>
        </authorList>
    </citation>
    <scope>NUCLEOTIDE SEQUENCE</scope>
    <source>
        <strain evidence="1">GVMAG-S-1101164-72</strain>
    </source>
</reference>